<gene>
    <name evidence="1" type="ORF">DJ83_17310</name>
</gene>
<accession>A0A256ILV1</accession>
<dbReference type="InterPro" id="IPR027417">
    <property type="entry name" value="P-loop_NTPase"/>
</dbReference>
<reference evidence="1 2" key="1">
    <citation type="journal article" date="2014" name="Front. Microbiol.">
        <title>Population and genomic analysis of the genus Halorubrum.</title>
        <authorList>
            <person name="Fullmer M.S."/>
            <person name="Soucy S.M."/>
            <person name="Swithers K.S."/>
            <person name="Makkay A.M."/>
            <person name="Wheeler R."/>
            <person name="Ventosa A."/>
            <person name="Gogarten J.P."/>
            <person name="Papke R.T."/>
        </authorList>
    </citation>
    <scope>NUCLEOTIDE SEQUENCE [LARGE SCALE GENOMIC DNA]</scope>
    <source>
        <strain evidence="1 2">LD3</strain>
    </source>
</reference>
<dbReference type="Pfam" id="PF02421">
    <property type="entry name" value="FeoB_N"/>
    <property type="match status" value="1"/>
</dbReference>
<dbReference type="InterPro" id="IPR006073">
    <property type="entry name" value="GTP-bd"/>
</dbReference>
<organism evidence="1 2">
    <name type="scientific">Halorubrum ezzemoulense</name>
    <name type="common">Halorubrum chaoviator</name>
    <dbReference type="NCBI Taxonomy" id="337243"/>
    <lineage>
        <taxon>Archaea</taxon>
        <taxon>Methanobacteriati</taxon>
        <taxon>Methanobacteriota</taxon>
        <taxon>Stenosarchaea group</taxon>
        <taxon>Halobacteria</taxon>
        <taxon>Halobacteriales</taxon>
        <taxon>Haloferacaceae</taxon>
        <taxon>Halorubrum</taxon>
    </lineage>
</organism>
<evidence type="ECO:0000313" key="1">
    <source>
        <dbReference type="EMBL" id="OYR57276.1"/>
    </source>
</evidence>
<dbReference type="AlphaFoldDB" id="A0A256ILV1"/>
<dbReference type="InterPro" id="IPR050860">
    <property type="entry name" value="FeoB_GTPase"/>
</dbReference>
<dbReference type="GO" id="GO:0005886">
    <property type="term" value="C:plasma membrane"/>
    <property type="evidence" value="ECO:0007669"/>
    <property type="project" value="TreeGrafter"/>
</dbReference>
<dbReference type="GO" id="GO:0015093">
    <property type="term" value="F:ferrous iron transmembrane transporter activity"/>
    <property type="evidence" value="ECO:0007669"/>
    <property type="project" value="TreeGrafter"/>
</dbReference>
<dbReference type="InterPro" id="IPR005225">
    <property type="entry name" value="Small_GTP-bd"/>
</dbReference>
<sequence>MSDPSQILLVGHPNVGKSVLFNRLAGASATESNYPGTTVDYAEGELVIDGDPIPIIDTPGTFSLDPRDRAEEVTVELLEEAADVLVIGVIDATRFERGLNLMLELIERGYELVVALNMWDQARRKGIDIDVDRVEWLLGVPVVPAVATEGRGIKTLQRRIDEAHAPSIEQVQTRVRNGS</sequence>
<dbReference type="InterPro" id="IPR030389">
    <property type="entry name" value="G_FEOB_dom"/>
</dbReference>
<dbReference type="Proteomes" id="UP000216409">
    <property type="component" value="Unassembled WGS sequence"/>
</dbReference>
<name>A0A256ILV1_HALEZ</name>
<protein>
    <submittedName>
        <fullName evidence="1">Uncharacterized protein</fullName>
    </submittedName>
</protein>
<dbReference type="EMBL" id="NHOW01000220">
    <property type="protein sequence ID" value="OYR57276.1"/>
    <property type="molecule type" value="Genomic_DNA"/>
</dbReference>
<dbReference type="NCBIfam" id="TIGR00231">
    <property type="entry name" value="small_GTP"/>
    <property type="match status" value="1"/>
</dbReference>
<evidence type="ECO:0000313" key="2">
    <source>
        <dbReference type="Proteomes" id="UP000216409"/>
    </source>
</evidence>
<dbReference type="GO" id="GO:0005525">
    <property type="term" value="F:GTP binding"/>
    <property type="evidence" value="ECO:0007669"/>
    <property type="project" value="InterPro"/>
</dbReference>
<dbReference type="RefSeq" id="WP_094521191.1">
    <property type="nucleotide sequence ID" value="NZ_NHOW01000220.1"/>
</dbReference>
<dbReference type="PRINTS" id="PR00326">
    <property type="entry name" value="GTP1OBG"/>
</dbReference>
<dbReference type="PROSITE" id="PS51711">
    <property type="entry name" value="G_FEOB"/>
    <property type="match status" value="1"/>
</dbReference>
<comment type="caution">
    <text evidence="1">The sequence shown here is derived from an EMBL/GenBank/DDBJ whole genome shotgun (WGS) entry which is preliminary data.</text>
</comment>
<dbReference type="SUPFAM" id="SSF52540">
    <property type="entry name" value="P-loop containing nucleoside triphosphate hydrolases"/>
    <property type="match status" value="1"/>
</dbReference>
<dbReference type="PANTHER" id="PTHR43185:SF1">
    <property type="entry name" value="FE(2+) TRANSPORTER FEOB"/>
    <property type="match status" value="1"/>
</dbReference>
<dbReference type="Gene3D" id="3.40.50.300">
    <property type="entry name" value="P-loop containing nucleotide triphosphate hydrolases"/>
    <property type="match status" value="1"/>
</dbReference>
<proteinExistence type="predicted"/>
<dbReference type="PANTHER" id="PTHR43185">
    <property type="entry name" value="FERROUS IRON TRANSPORT PROTEIN B"/>
    <property type="match status" value="1"/>
</dbReference>